<dbReference type="Pfam" id="PF02518">
    <property type="entry name" value="HATPase_c"/>
    <property type="match status" value="1"/>
</dbReference>
<evidence type="ECO:0000256" key="6">
    <source>
        <dbReference type="PROSITE-ProRule" id="PRU00169"/>
    </source>
</evidence>
<dbReference type="SUPFAM" id="SSF47384">
    <property type="entry name" value="Homodimeric domain of signal transducing histidine kinase"/>
    <property type="match status" value="1"/>
</dbReference>
<dbReference type="SMART" id="SM00387">
    <property type="entry name" value="HATPase_c"/>
    <property type="match status" value="1"/>
</dbReference>
<feature type="transmembrane region" description="Helical" evidence="7">
    <location>
        <begin position="397"/>
        <end position="416"/>
    </location>
</feature>
<evidence type="ECO:0000256" key="2">
    <source>
        <dbReference type="ARBA" id="ARBA00012438"/>
    </source>
</evidence>
<keyword evidence="7" id="KW-0472">Membrane</keyword>
<evidence type="ECO:0000256" key="4">
    <source>
        <dbReference type="ARBA" id="ARBA00022679"/>
    </source>
</evidence>
<organism evidence="10 11">
    <name type="scientific">Kolteria novifilia</name>
    <dbReference type="NCBI Taxonomy" id="2527975"/>
    <lineage>
        <taxon>Bacteria</taxon>
        <taxon>Pseudomonadati</taxon>
        <taxon>Planctomycetota</taxon>
        <taxon>Planctomycetia</taxon>
        <taxon>Kolteriales</taxon>
        <taxon>Kolteriaceae</taxon>
        <taxon>Kolteria</taxon>
    </lineage>
</organism>
<evidence type="ECO:0000256" key="3">
    <source>
        <dbReference type="ARBA" id="ARBA00022553"/>
    </source>
</evidence>
<dbReference type="FunFam" id="3.30.565.10:FF:000010">
    <property type="entry name" value="Sensor histidine kinase RcsC"/>
    <property type="match status" value="1"/>
</dbReference>
<reference evidence="10 11" key="1">
    <citation type="submission" date="2019-02" db="EMBL/GenBank/DDBJ databases">
        <title>Deep-cultivation of Planctomycetes and their phenomic and genomic characterization uncovers novel biology.</title>
        <authorList>
            <person name="Wiegand S."/>
            <person name="Jogler M."/>
            <person name="Boedeker C."/>
            <person name="Pinto D."/>
            <person name="Vollmers J."/>
            <person name="Rivas-Marin E."/>
            <person name="Kohn T."/>
            <person name="Peeters S.H."/>
            <person name="Heuer A."/>
            <person name="Rast P."/>
            <person name="Oberbeckmann S."/>
            <person name="Bunk B."/>
            <person name="Jeske O."/>
            <person name="Meyerdierks A."/>
            <person name="Storesund J.E."/>
            <person name="Kallscheuer N."/>
            <person name="Luecker S."/>
            <person name="Lage O.M."/>
            <person name="Pohl T."/>
            <person name="Merkel B.J."/>
            <person name="Hornburger P."/>
            <person name="Mueller R.-W."/>
            <person name="Bruemmer F."/>
            <person name="Labrenz M."/>
            <person name="Spormann A.M."/>
            <person name="Op den Camp H."/>
            <person name="Overmann J."/>
            <person name="Amann R."/>
            <person name="Jetten M.S.M."/>
            <person name="Mascher T."/>
            <person name="Medema M.H."/>
            <person name="Devos D.P."/>
            <person name="Kaster A.-K."/>
            <person name="Ovreas L."/>
            <person name="Rohde M."/>
            <person name="Galperin M.Y."/>
            <person name="Jogler C."/>
        </authorList>
    </citation>
    <scope>NUCLEOTIDE SEQUENCE [LARGE SCALE GENOMIC DNA]</scope>
    <source>
        <strain evidence="10 11">Pan216</strain>
    </source>
</reference>
<feature type="transmembrane region" description="Helical" evidence="7">
    <location>
        <begin position="27"/>
        <end position="48"/>
    </location>
</feature>
<evidence type="ECO:0000313" key="11">
    <source>
        <dbReference type="Proteomes" id="UP000317093"/>
    </source>
</evidence>
<dbReference type="InterPro" id="IPR036890">
    <property type="entry name" value="HATPase_C_sf"/>
</dbReference>
<dbReference type="EC" id="2.7.13.3" evidence="2"/>
<evidence type="ECO:0000256" key="5">
    <source>
        <dbReference type="ARBA" id="ARBA00022777"/>
    </source>
</evidence>
<keyword evidence="7" id="KW-1133">Transmembrane helix</keyword>
<dbReference type="SMART" id="SM00388">
    <property type="entry name" value="HisKA"/>
    <property type="match status" value="1"/>
</dbReference>
<dbReference type="PRINTS" id="PR00344">
    <property type="entry name" value="BCTRLSENSOR"/>
</dbReference>
<dbReference type="InterPro" id="IPR003594">
    <property type="entry name" value="HATPase_dom"/>
</dbReference>
<keyword evidence="3 6" id="KW-0597">Phosphoprotein</keyword>
<dbReference type="Pfam" id="PF00512">
    <property type="entry name" value="HisKA"/>
    <property type="match status" value="1"/>
</dbReference>
<protein>
    <recommendedName>
        <fullName evidence="2">histidine kinase</fullName>
        <ecNumber evidence="2">2.7.13.3</ecNumber>
    </recommendedName>
</protein>
<gene>
    <name evidence="10" type="primary">luxQ_1</name>
    <name evidence="10" type="ORF">Pan216_04540</name>
</gene>
<dbReference type="Gene3D" id="3.30.565.10">
    <property type="entry name" value="Histidine kinase-like ATPase, C-terminal domain"/>
    <property type="match status" value="1"/>
</dbReference>
<dbReference type="Gene3D" id="3.40.50.2300">
    <property type="match status" value="2"/>
</dbReference>
<dbReference type="PANTHER" id="PTHR43047:SF72">
    <property type="entry name" value="OSMOSENSING HISTIDINE PROTEIN KINASE SLN1"/>
    <property type="match status" value="1"/>
</dbReference>
<evidence type="ECO:0000259" key="8">
    <source>
        <dbReference type="PROSITE" id="PS50109"/>
    </source>
</evidence>
<dbReference type="InterPro" id="IPR001789">
    <property type="entry name" value="Sig_transdc_resp-reg_receiver"/>
</dbReference>
<proteinExistence type="predicted"/>
<dbReference type="Gene3D" id="1.10.287.130">
    <property type="match status" value="1"/>
</dbReference>
<dbReference type="CDD" id="cd00156">
    <property type="entry name" value="REC"/>
    <property type="match status" value="1"/>
</dbReference>
<dbReference type="GO" id="GO:0009927">
    <property type="term" value="F:histidine phosphotransfer kinase activity"/>
    <property type="evidence" value="ECO:0007669"/>
    <property type="project" value="TreeGrafter"/>
</dbReference>
<dbReference type="InterPro" id="IPR003661">
    <property type="entry name" value="HisK_dim/P_dom"/>
</dbReference>
<dbReference type="KEGG" id="knv:Pan216_04540"/>
<dbReference type="InterPro" id="IPR036097">
    <property type="entry name" value="HisK_dim/P_sf"/>
</dbReference>
<sequence length="1002" mass="110484">MPDEALAHDDQARSRRPLVTWRYSLRWSMSLFLAGVLLINIIAVFIIMRTGGRQTLVSTTNRLVEQTGREIAIELSGKLHVVESLTESLAKLGAVLPRDDALIKRVAGEVLSSNAGQDLVLSGGIWPAPGAFDASKDRHSFFWSRGKNDAFTYLDDYNQPGGTPYYKEEWYVPTRFFPQGRCYWSQPYFDPHTKKPMVTCSQAMLNRDKFVGCATIDANLGEIDTFLHVASSQLGGYAIALDRDNRFLSFPVSQLDDDVPLGPSGAPLSQGTIDAFATAHPIFREVVDLLSEINQRLIATARSKGELDDGLVEALVLTVPGTTLEQAELTSATVADQDNGHNRLPVVVHQLRLSEDPFLREPSTATIYLMPDTYWKIILVTPDRLVTQPANAVTTQVVMTMALILVISSISSFVFLNQRLIGPLRSIMRRLLAVRRDHGVVAGHEQEQAERERLHGGDEIAALRGVVDLLSSSLSLKQRAEAAEAARRQAESANRAKSAFLANMSHELRTPMNAIIGYSEMLYEDATDAGHDAYLPDLERILKASRHLLHLVSDVLDLSKIEAGRMELYLETCDVKGLVDDVAETMFSVVEHHANRLVVELSENIGSIRADVTKLKQLLINLLGNASKFTHEGEIWLRVWLAGVDDGRAIQFEVTDTGIGMNEEQLARVFEPFEQAETTTTSDLGGSGLGLAISRKLCQLMGGDISAQSEPGVGSTFTVRLPCPVEEERSVDDLSEPTANSVVHPQSSIAKRGRVLVIDDDSGSRDLLERMIGRAGYQVDVASSGKEGLEIARQRPPNLIMLDLLMPEMDGWSVLNTLKADAALVNTPVVVVSVSDKKRMGYALGAVDYLVKPIKQDRLLRMLERLVGGKGKGRCLIVDNDQQFIERVSRTLRAQEWQVGTCGNGREALQQIEENIPDVILLELRLPVMDGFELIGALKARDRWQEIAVIVVSSEYITNEDRGWLESRVATILAKESDFESELLATIRDAVAGDDAFSSDSP</sequence>
<dbReference type="Pfam" id="PF22673">
    <property type="entry name" value="MCP-like_PDC_1"/>
    <property type="match status" value="1"/>
</dbReference>
<dbReference type="InterPro" id="IPR011006">
    <property type="entry name" value="CheY-like_superfamily"/>
</dbReference>
<dbReference type="PANTHER" id="PTHR43047">
    <property type="entry name" value="TWO-COMPONENT HISTIDINE PROTEIN KINASE"/>
    <property type="match status" value="1"/>
</dbReference>
<dbReference type="Proteomes" id="UP000317093">
    <property type="component" value="Chromosome"/>
</dbReference>
<dbReference type="SUPFAM" id="SSF52172">
    <property type="entry name" value="CheY-like"/>
    <property type="match status" value="2"/>
</dbReference>
<keyword evidence="11" id="KW-1185">Reference proteome</keyword>
<dbReference type="EMBL" id="CP036279">
    <property type="protein sequence ID" value="QDU59623.1"/>
    <property type="molecule type" value="Genomic_DNA"/>
</dbReference>
<dbReference type="PROSITE" id="PS50109">
    <property type="entry name" value="HIS_KIN"/>
    <property type="match status" value="1"/>
</dbReference>
<feature type="modified residue" description="4-aspartylphosphate" evidence="6">
    <location>
        <position position="803"/>
    </location>
</feature>
<keyword evidence="4 10" id="KW-0808">Transferase</keyword>
<name>A0A518AY23_9BACT</name>
<evidence type="ECO:0000259" key="9">
    <source>
        <dbReference type="PROSITE" id="PS50110"/>
    </source>
</evidence>
<accession>A0A518AY23</accession>
<dbReference type="OrthoDB" id="9762493at2"/>
<dbReference type="InterPro" id="IPR004358">
    <property type="entry name" value="Sig_transdc_His_kin-like_C"/>
</dbReference>
<dbReference type="Gene3D" id="3.30.450.20">
    <property type="entry name" value="PAS domain"/>
    <property type="match status" value="1"/>
</dbReference>
<comment type="catalytic activity">
    <reaction evidence="1">
        <text>ATP + protein L-histidine = ADP + protein N-phospho-L-histidine.</text>
        <dbReference type="EC" id="2.7.13.3"/>
    </reaction>
</comment>
<evidence type="ECO:0000313" key="10">
    <source>
        <dbReference type="EMBL" id="QDU59623.1"/>
    </source>
</evidence>
<dbReference type="CDD" id="cd16922">
    <property type="entry name" value="HATPase_EvgS-ArcB-TorS-like"/>
    <property type="match status" value="1"/>
</dbReference>
<dbReference type="PROSITE" id="PS50110">
    <property type="entry name" value="RESPONSE_REGULATORY"/>
    <property type="match status" value="2"/>
</dbReference>
<dbReference type="SMART" id="SM00448">
    <property type="entry name" value="REC"/>
    <property type="match status" value="2"/>
</dbReference>
<dbReference type="CDD" id="cd00082">
    <property type="entry name" value="HisKA"/>
    <property type="match status" value="1"/>
</dbReference>
<dbReference type="GO" id="GO:0000155">
    <property type="term" value="F:phosphorelay sensor kinase activity"/>
    <property type="evidence" value="ECO:0007669"/>
    <property type="project" value="InterPro"/>
</dbReference>
<evidence type="ECO:0000256" key="7">
    <source>
        <dbReference type="SAM" id="Phobius"/>
    </source>
</evidence>
<dbReference type="SUPFAM" id="SSF55874">
    <property type="entry name" value="ATPase domain of HSP90 chaperone/DNA topoisomerase II/histidine kinase"/>
    <property type="match status" value="1"/>
</dbReference>
<comment type="caution">
    <text evidence="6">Lacks conserved residue(s) required for the propagation of feature annotation.</text>
</comment>
<evidence type="ECO:0000256" key="1">
    <source>
        <dbReference type="ARBA" id="ARBA00000085"/>
    </source>
</evidence>
<dbReference type="Pfam" id="PF00072">
    <property type="entry name" value="Response_reg"/>
    <property type="match status" value="2"/>
</dbReference>
<feature type="domain" description="Response regulatory" evidence="9">
    <location>
        <begin position="874"/>
        <end position="990"/>
    </location>
</feature>
<dbReference type="AlphaFoldDB" id="A0A518AY23"/>
<dbReference type="GO" id="GO:0005886">
    <property type="term" value="C:plasma membrane"/>
    <property type="evidence" value="ECO:0007669"/>
    <property type="project" value="TreeGrafter"/>
</dbReference>
<feature type="domain" description="Histidine kinase" evidence="8">
    <location>
        <begin position="503"/>
        <end position="725"/>
    </location>
</feature>
<keyword evidence="7" id="KW-0812">Transmembrane</keyword>
<keyword evidence="5 10" id="KW-0418">Kinase</keyword>
<feature type="domain" description="Response regulatory" evidence="9">
    <location>
        <begin position="754"/>
        <end position="867"/>
    </location>
</feature>
<dbReference type="RefSeq" id="WP_145254190.1">
    <property type="nucleotide sequence ID" value="NZ_CP036279.1"/>
</dbReference>
<dbReference type="InterPro" id="IPR005467">
    <property type="entry name" value="His_kinase_dom"/>
</dbReference>
<dbReference type="CDD" id="cd12913">
    <property type="entry name" value="PDC1_MCP_like"/>
    <property type="match status" value="1"/>
</dbReference>